<keyword evidence="3" id="KW-1185">Reference proteome</keyword>
<dbReference type="RefSeq" id="WP_204956686.1">
    <property type="nucleotide sequence ID" value="NZ_JAFEUO010000001.1"/>
</dbReference>
<organism evidence="2 3">
    <name type="scientific">Micromonospora humidisoli</name>
    <dbReference type="NCBI Taxonomy" id="2807622"/>
    <lineage>
        <taxon>Bacteria</taxon>
        <taxon>Bacillati</taxon>
        <taxon>Actinomycetota</taxon>
        <taxon>Actinomycetes</taxon>
        <taxon>Micromonosporales</taxon>
        <taxon>Micromonosporaceae</taxon>
        <taxon>Micromonospora</taxon>
    </lineage>
</organism>
<gene>
    <name evidence="2" type="ORF">JQN84_02070</name>
</gene>
<evidence type="ECO:0008006" key="4">
    <source>
        <dbReference type="Google" id="ProtNLM"/>
    </source>
</evidence>
<comment type="caution">
    <text evidence="2">The sequence shown here is derived from an EMBL/GenBank/DDBJ whole genome shotgun (WGS) entry which is preliminary data.</text>
</comment>
<sequence>MKRLACAAVVGMLSILTLAAPGYAAPAPLTDAQVDRMIAEAAATLPAPQSAEWVARKAGPQTFTLRPSAGTTKTTAAVVTCSAFSQVLRNDGGGFFLAVGEASSSCPAPVDYLSAKATLYFWVPDLNRWEISQYGSLAVATPYREPGEAVTSVASSNCRAAYFAVLGIHQARLGSSTAAARTESNYVQFTCGG</sequence>
<keyword evidence="1" id="KW-0732">Signal</keyword>
<feature type="signal peptide" evidence="1">
    <location>
        <begin position="1"/>
        <end position="19"/>
    </location>
</feature>
<feature type="chain" id="PRO_5046266708" description="Ig-like domain-containing protein" evidence="1">
    <location>
        <begin position="20"/>
        <end position="193"/>
    </location>
</feature>
<evidence type="ECO:0000256" key="1">
    <source>
        <dbReference type="SAM" id="SignalP"/>
    </source>
</evidence>
<accession>A0ABS2J6K2</accession>
<reference evidence="2 3" key="1">
    <citation type="submission" date="2021-02" db="EMBL/GenBank/DDBJ databases">
        <authorList>
            <person name="Lee D.-H."/>
        </authorList>
    </citation>
    <scope>NUCLEOTIDE SEQUENCE [LARGE SCALE GENOMIC DNA]</scope>
    <source>
        <strain evidence="2 3">MMS20-R2-29</strain>
    </source>
</reference>
<dbReference type="EMBL" id="JAFEUO010000001">
    <property type="protein sequence ID" value="MBM7081333.1"/>
    <property type="molecule type" value="Genomic_DNA"/>
</dbReference>
<protein>
    <recommendedName>
        <fullName evidence="4">Ig-like domain-containing protein</fullName>
    </recommendedName>
</protein>
<evidence type="ECO:0000313" key="3">
    <source>
        <dbReference type="Proteomes" id="UP000809587"/>
    </source>
</evidence>
<evidence type="ECO:0000313" key="2">
    <source>
        <dbReference type="EMBL" id="MBM7081333.1"/>
    </source>
</evidence>
<name>A0ABS2J6K2_9ACTN</name>
<dbReference type="Proteomes" id="UP000809587">
    <property type="component" value="Unassembled WGS sequence"/>
</dbReference>
<proteinExistence type="predicted"/>